<dbReference type="NCBIfam" id="NF041512">
    <property type="entry name" value="PA2817_fam"/>
    <property type="match status" value="1"/>
</dbReference>
<dbReference type="Proteomes" id="UP000273143">
    <property type="component" value="Chromosome"/>
</dbReference>
<name>A0A3Q9JJU1_9GAMM</name>
<keyword evidence="2" id="KW-1185">Reference proteome</keyword>
<evidence type="ECO:0000313" key="2">
    <source>
        <dbReference type="Proteomes" id="UP000273143"/>
    </source>
</evidence>
<gene>
    <name evidence="1" type="ORF">DM558_00570</name>
</gene>
<dbReference type="InterPro" id="IPR048156">
    <property type="entry name" value="PA2817-like"/>
</dbReference>
<dbReference type="KEGG" id="emo:DM558_00570"/>
<sequence>MSQPMNVTFEQLALVRKILEAMSETEYVADEDHRLFIERFDELTELLKNNNNEDSLYLGQEMISQLFLRYPQITHLIPRELLWFFGGDCLHFMPDAEIDLFQQLEDQQYQAESEGKPFNWLLAKQQLLGVNEQE</sequence>
<evidence type="ECO:0000313" key="1">
    <source>
        <dbReference type="EMBL" id="AZS49362.1"/>
    </source>
</evidence>
<organism evidence="1 2">
    <name type="scientific">Entomomonas moraniae</name>
    <dbReference type="NCBI Taxonomy" id="2213226"/>
    <lineage>
        <taxon>Bacteria</taxon>
        <taxon>Pseudomonadati</taxon>
        <taxon>Pseudomonadota</taxon>
        <taxon>Gammaproteobacteria</taxon>
        <taxon>Pseudomonadales</taxon>
        <taxon>Pseudomonadaceae</taxon>
        <taxon>Entomomonas</taxon>
    </lineage>
</organism>
<proteinExistence type="predicted"/>
<dbReference type="AlphaFoldDB" id="A0A3Q9JJU1"/>
<dbReference type="RefSeq" id="WP_127161579.1">
    <property type="nucleotide sequence ID" value="NZ_CP029822.1"/>
</dbReference>
<accession>A0A3Q9JJU1</accession>
<reference evidence="2" key="1">
    <citation type="submission" date="2018-06" db="EMBL/GenBank/DDBJ databases">
        <title>Complete genome of Pseudomonas insecticola strain QZS01.</title>
        <authorList>
            <person name="Wang J."/>
            <person name="Su Q."/>
        </authorList>
    </citation>
    <scope>NUCLEOTIDE SEQUENCE [LARGE SCALE GENOMIC DNA]</scope>
    <source>
        <strain evidence="2">QZS01</strain>
    </source>
</reference>
<dbReference type="EMBL" id="CP029822">
    <property type="protein sequence ID" value="AZS49362.1"/>
    <property type="molecule type" value="Genomic_DNA"/>
</dbReference>
<protein>
    <submittedName>
        <fullName evidence="1">Dehydrogenase</fullName>
    </submittedName>
</protein>